<dbReference type="OrthoDB" id="3758478at2759"/>
<dbReference type="InterPro" id="IPR032710">
    <property type="entry name" value="NTF2-like_dom_sf"/>
</dbReference>
<dbReference type="SUPFAM" id="SSF54427">
    <property type="entry name" value="NTF2-like"/>
    <property type="match status" value="1"/>
</dbReference>
<reference evidence="1 2" key="1">
    <citation type="journal article" date="2015" name="Fungal Genet. Biol.">
        <title>Evolution of novel wood decay mechanisms in Agaricales revealed by the genome sequences of Fistulina hepatica and Cylindrobasidium torrendii.</title>
        <authorList>
            <person name="Floudas D."/>
            <person name="Held B.W."/>
            <person name="Riley R."/>
            <person name="Nagy L.G."/>
            <person name="Koehler G."/>
            <person name="Ransdell A.S."/>
            <person name="Younus H."/>
            <person name="Chow J."/>
            <person name="Chiniquy J."/>
            <person name="Lipzen A."/>
            <person name="Tritt A."/>
            <person name="Sun H."/>
            <person name="Haridas S."/>
            <person name="LaButti K."/>
            <person name="Ohm R.A."/>
            <person name="Kues U."/>
            <person name="Blanchette R.A."/>
            <person name="Grigoriev I.V."/>
            <person name="Minto R.E."/>
            <person name="Hibbett D.S."/>
        </authorList>
    </citation>
    <scope>NUCLEOTIDE SEQUENCE [LARGE SCALE GENOMIC DNA]</scope>
    <source>
        <strain evidence="1 2">FP15055 ss-10</strain>
    </source>
</reference>
<dbReference type="EMBL" id="KN880496">
    <property type="protein sequence ID" value="KIY68781.1"/>
    <property type="molecule type" value="Genomic_DNA"/>
</dbReference>
<sequence length="159" mass="17730">MPSTTSPEARTLQSAFNAINACDGTGFLEHLTPDAETVILPTSLGMVNFPPERVAQHITEQKHFSKPFVMKLTRIIETNESVPTIVAQAVSDGKSQAGTVWHNEYMFIIEFAPRKGDELPKIKKWTEFLDALRITKYMEEEAKKGTDDVAKILSAYSEA</sequence>
<dbReference type="Gene3D" id="3.10.450.50">
    <property type="match status" value="1"/>
</dbReference>
<evidence type="ECO:0000313" key="1">
    <source>
        <dbReference type="EMBL" id="KIY68781.1"/>
    </source>
</evidence>
<dbReference type="Proteomes" id="UP000054007">
    <property type="component" value="Unassembled WGS sequence"/>
</dbReference>
<accession>A0A0D7BGK8</accession>
<proteinExistence type="predicted"/>
<protein>
    <recommendedName>
        <fullName evidence="3">SnoaL-like domain-containing protein</fullName>
    </recommendedName>
</protein>
<dbReference type="STRING" id="1314674.A0A0D7BGK8"/>
<evidence type="ECO:0000313" key="2">
    <source>
        <dbReference type="Proteomes" id="UP000054007"/>
    </source>
</evidence>
<organism evidence="1 2">
    <name type="scientific">Cylindrobasidium torrendii FP15055 ss-10</name>
    <dbReference type="NCBI Taxonomy" id="1314674"/>
    <lineage>
        <taxon>Eukaryota</taxon>
        <taxon>Fungi</taxon>
        <taxon>Dikarya</taxon>
        <taxon>Basidiomycota</taxon>
        <taxon>Agaricomycotina</taxon>
        <taxon>Agaricomycetes</taxon>
        <taxon>Agaricomycetidae</taxon>
        <taxon>Agaricales</taxon>
        <taxon>Marasmiineae</taxon>
        <taxon>Physalacriaceae</taxon>
        <taxon>Cylindrobasidium</taxon>
    </lineage>
</organism>
<name>A0A0D7BGK8_9AGAR</name>
<keyword evidence="2" id="KW-1185">Reference proteome</keyword>
<evidence type="ECO:0008006" key="3">
    <source>
        <dbReference type="Google" id="ProtNLM"/>
    </source>
</evidence>
<dbReference type="AlphaFoldDB" id="A0A0D7BGK8"/>
<gene>
    <name evidence="1" type="ORF">CYLTODRAFT_453241</name>
</gene>